<accession>A0AAD6LJS1</accession>
<name>A0AAD6LJS1_9ROSI</name>
<proteinExistence type="predicted"/>
<reference evidence="1 2" key="1">
    <citation type="journal article" date="2023" name="Mol. Ecol. Resour.">
        <title>Chromosome-level genome assembly of a triploid poplar Populus alba 'Berolinensis'.</title>
        <authorList>
            <person name="Chen S."/>
            <person name="Yu Y."/>
            <person name="Wang X."/>
            <person name="Wang S."/>
            <person name="Zhang T."/>
            <person name="Zhou Y."/>
            <person name="He R."/>
            <person name="Meng N."/>
            <person name="Wang Y."/>
            <person name="Liu W."/>
            <person name="Liu Z."/>
            <person name="Liu J."/>
            <person name="Guo Q."/>
            <person name="Huang H."/>
            <person name="Sederoff R.R."/>
            <person name="Wang G."/>
            <person name="Qu G."/>
            <person name="Chen S."/>
        </authorList>
    </citation>
    <scope>NUCLEOTIDE SEQUENCE [LARGE SCALE GENOMIC DNA]</scope>
    <source>
        <strain evidence="1">SC-2020</strain>
    </source>
</reference>
<protein>
    <submittedName>
        <fullName evidence="1">Uncharacterized protein</fullName>
    </submittedName>
</protein>
<sequence length="93" mass="10571">MGAAASPYKTSHYEIRILIPTSIILIQPYHPSPTRVRIEHHCAKSEICFRFCINIRAKSDGGHGFCFLGTYGMASVENMRSWWRFTLPAQEGI</sequence>
<dbReference type="Proteomes" id="UP001164929">
    <property type="component" value="Chromosome 16"/>
</dbReference>
<dbReference type="EMBL" id="JAQIZT010000016">
    <property type="protein sequence ID" value="KAJ6968295.1"/>
    <property type="molecule type" value="Genomic_DNA"/>
</dbReference>
<organism evidence="1 2">
    <name type="scientific">Populus alba x Populus x berolinensis</name>
    <dbReference type="NCBI Taxonomy" id="444605"/>
    <lineage>
        <taxon>Eukaryota</taxon>
        <taxon>Viridiplantae</taxon>
        <taxon>Streptophyta</taxon>
        <taxon>Embryophyta</taxon>
        <taxon>Tracheophyta</taxon>
        <taxon>Spermatophyta</taxon>
        <taxon>Magnoliopsida</taxon>
        <taxon>eudicotyledons</taxon>
        <taxon>Gunneridae</taxon>
        <taxon>Pentapetalae</taxon>
        <taxon>rosids</taxon>
        <taxon>fabids</taxon>
        <taxon>Malpighiales</taxon>
        <taxon>Salicaceae</taxon>
        <taxon>Saliceae</taxon>
        <taxon>Populus</taxon>
    </lineage>
</organism>
<keyword evidence="2" id="KW-1185">Reference proteome</keyword>
<evidence type="ECO:0000313" key="1">
    <source>
        <dbReference type="EMBL" id="KAJ6968295.1"/>
    </source>
</evidence>
<comment type="caution">
    <text evidence="1">The sequence shown here is derived from an EMBL/GenBank/DDBJ whole genome shotgun (WGS) entry which is preliminary data.</text>
</comment>
<gene>
    <name evidence="1" type="ORF">NC653_036290</name>
</gene>
<evidence type="ECO:0000313" key="2">
    <source>
        <dbReference type="Proteomes" id="UP001164929"/>
    </source>
</evidence>
<dbReference type="AlphaFoldDB" id="A0AAD6LJS1"/>